<proteinExistence type="predicted"/>
<gene>
    <name evidence="2" type="ORF">LTRI10_LOCUS13474</name>
</gene>
<protein>
    <recommendedName>
        <fullName evidence="1">RNase H type-1 domain-containing protein</fullName>
    </recommendedName>
</protein>
<dbReference type="EMBL" id="OZ034815">
    <property type="protein sequence ID" value="CAL1371407.1"/>
    <property type="molecule type" value="Genomic_DNA"/>
</dbReference>
<dbReference type="GO" id="GO:0003676">
    <property type="term" value="F:nucleic acid binding"/>
    <property type="evidence" value="ECO:0007669"/>
    <property type="project" value="InterPro"/>
</dbReference>
<reference evidence="2 3" key="1">
    <citation type="submission" date="2024-04" db="EMBL/GenBank/DDBJ databases">
        <authorList>
            <person name="Fracassetti M."/>
        </authorList>
    </citation>
    <scope>NUCLEOTIDE SEQUENCE [LARGE SCALE GENOMIC DNA]</scope>
</reference>
<evidence type="ECO:0000313" key="3">
    <source>
        <dbReference type="Proteomes" id="UP001497516"/>
    </source>
</evidence>
<evidence type="ECO:0000313" key="2">
    <source>
        <dbReference type="EMBL" id="CAL1371407.1"/>
    </source>
</evidence>
<dbReference type="Proteomes" id="UP001497516">
    <property type="component" value="Chromosome 2"/>
</dbReference>
<dbReference type="AlphaFoldDB" id="A0AAV2DDP3"/>
<feature type="domain" description="RNase H type-1" evidence="1">
    <location>
        <begin position="2"/>
        <end position="83"/>
    </location>
</feature>
<dbReference type="GO" id="GO:0004523">
    <property type="term" value="F:RNA-DNA hybrid ribonuclease activity"/>
    <property type="evidence" value="ECO:0007669"/>
    <property type="project" value="InterPro"/>
</dbReference>
<accession>A0AAV2DDP3</accession>
<keyword evidence="3" id="KW-1185">Reference proteome</keyword>
<dbReference type="InterPro" id="IPR036397">
    <property type="entry name" value="RNaseH_sf"/>
</dbReference>
<name>A0AAV2DDP3_9ROSI</name>
<evidence type="ECO:0000259" key="1">
    <source>
        <dbReference type="Pfam" id="PF13456"/>
    </source>
</evidence>
<dbReference type="Pfam" id="PF13456">
    <property type="entry name" value="RVT_3"/>
    <property type="match status" value="1"/>
</dbReference>
<organism evidence="2 3">
    <name type="scientific">Linum trigynum</name>
    <dbReference type="NCBI Taxonomy" id="586398"/>
    <lineage>
        <taxon>Eukaryota</taxon>
        <taxon>Viridiplantae</taxon>
        <taxon>Streptophyta</taxon>
        <taxon>Embryophyta</taxon>
        <taxon>Tracheophyta</taxon>
        <taxon>Spermatophyta</taxon>
        <taxon>Magnoliopsida</taxon>
        <taxon>eudicotyledons</taxon>
        <taxon>Gunneridae</taxon>
        <taxon>Pentapetalae</taxon>
        <taxon>rosids</taxon>
        <taxon>fabids</taxon>
        <taxon>Malpighiales</taxon>
        <taxon>Linaceae</taxon>
        <taxon>Linum</taxon>
    </lineage>
</organism>
<sequence>MNVDATMMKGEGTGFGVAVRDENEDFLLDAVHRERTICPPELAEIKTIAFGLQQAEMHDFHSVIAETDCEVAFLALQRMSKQEWKSNRFFETKIGGGDFGITIVAFCQTRV</sequence>
<dbReference type="InterPro" id="IPR002156">
    <property type="entry name" value="RNaseH_domain"/>
</dbReference>
<dbReference type="Gene3D" id="3.30.420.10">
    <property type="entry name" value="Ribonuclease H-like superfamily/Ribonuclease H"/>
    <property type="match status" value="1"/>
</dbReference>